<evidence type="ECO:0000259" key="9">
    <source>
        <dbReference type="Pfam" id="PF00793"/>
    </source>
</evidence>
<evidence type="ECO:0000256" key="5">
    <source>
        <dbReference type="ARBA" id="ARBA00022490"/>
    </source>
</evidence>
<dbReference type="HAMAP" id="MF_00056">
    <property type="entry name" value="KDO8P_synth"/>
    <property type="match status" value="1"/>
</dbReference>
<keyword evidence="8" id="KW-0448">Lipopolysaccharide biosynthesis</keyword>
<evidence type="ECO:0000256" key="3">
    <source>
        <dbReference type="ARBA" id="ARBA00004845"/>
    </source>
</evidence>
<comment type="pathway">
    <text evidence="3 8">Carbohydrate biosynthesis; 3-deoxy-D-manno-octulosonate biosynthesis; 3-deoxy-D-manno-octulosonate from D-ribulose 5-phosphate: step 2/3.</text>
</comment>
<dbReference type="PANTHER" id="PTHR21057">
    <property type="entry name" value="PHOSPHO-2-DEHYDRO-3-DEOXYHEPTONATE ALDOLASE"/>
    <property type="match status" value="1"/>
</dbReference>
<gene>
    <name evidence="8 10" type="primary">kdsA</name>
    <name evidence="10" type="ORF">KHX13_08785</name>
</gene>
<keyword evidence="5 8" id="KW-0963">Cytoplasm</keyword>
<evidence type="ECO:0000313" key="11">
    <source>
        <dbReference type="Proteomes" id="UP000754226"/>
    </source>
</evidence>
<dbReference type="SUPFAM" id="SSF51569">
    <property type="entry name" value="Aldolase"/>
    <property type="match status" value="1"/>
</dbReference>
<evidence type="ECO:0000313" key="10">
    <source>
        <dbReference type="EMBL" id="MBS5520388.1"/>
    </source>
</evidence>
<evidence type="ECO:0000256" key="1">
    <source>
        <dbReference type="ARBA" id="ARBA00004496"/>
    </source>
</evidence>
<evidence type="ECO:0000256" key="2">
    <source>
        <dbReference type="ARBA" id="ARBA00004756"/>
    </source>
</evidence>
<dbReference type="EC" id="2.5.1.55" evidence="8"/>
<dbReference type="NCBIfam" id="TIGR01362">
    <property type="entry name" value="KDO8P_synth"/>
    <property type="match status" value="1"/>
</dbReference>
<evidence type="ECO:0000256" key="6">
    <source>
        <dbReference type="ARBA" id="ARBA00022679"/>
    </source>
</evidence>
<dbReference type="InterPro" id="IPR006269">
    <property type="entry name" value="KDO8P_synthase"/>
</dbReference>
<dbReference type="InterPro" id="IPR006218">
    <property type="entry name" value="DAHP1/KDSA"/>
</dbReference>
<evidence type="ECO:0000256" key="8">
    <source>
        <dbReference type="HAMAP-Rule" id="MF_00056"/>
    </source>
</evidence>
<sequence length="273" mass="29367">MKTVTIGNYEVGAGHPLLVMAGPCVLEGYERSLMIGKRAKAICEKVGLPYVFKASFDKANRSSLTAFRGPGLEEGLEILKQIKKDLGVPVVSDVHETCQVEKAAEVLDIIQIPAFLCRQTDLLVAAAHTGRVVNVKKGQFLAPWDMKNVVNKLVGSGTEKIMLTERGASFGYNTLVTDMRSLPIMRDFGYPVIMDVTHSVQIPGGKGTSSGGQSQYAPHMARAAAAVGVDGLFMEVHDNPAEALSDGPNMIALDKMEQVLLDAKAIDAIGRRE</sequence>
<comment type="pathway">
    <text evidence="2">Bacterial outer membrane biogenesis; lipopolysaccharide biosynthesis.</text>
</comment>
<name>A0A943I676_9FIRM</name>
<dbReference type="Proteomes" id="UP000754226">
    <property type="component" value="Unassembled WGS sequence"/>
</dbReference>
<comment type="caution">
    <text evidence="10">The sequence shown here is derived from an EMBL/GenBank/DDBJ whole genome shotgun (WGS) entry which is preliminary data.</text>
</comment>
<dbReference type="Pfam" id="PF00793">
    <property type="entry name" value="DAHP_synth_1"/>
    <property type="match status" value="1"/>
</dbReference>
<dbReference type="GO" id="GO:0005737">
    <property type="term" value="C:cytoplasm"/>
    <property type="evidence" value="ECO:0007669"/>
    <property type="project" value="UniProtKB-SubCell"/>
</dbReference>
<dbReference type="EMBL" id="JAGZCZ010000012">
    <property type="protein sequence ID" value="MBS5520388.1"/>
    <property type="molecule type" value="Genomic_DNA"/>
</dbReference>
<dbReference type="GO" id="GO:0019294">
    <property type="term" value="P:keto-3-deoxy-D-manno-octulosonic acid biosynthetic process"/>
    <property type="evidence" value="ECO:0007669"/>
    <property type="project" value="UniProtKB-UniRule"/>
</dbReference>
<evidence type="ECO:0000256" key="7">
    <source>
        <dbReference type="ARBA" id="ARBA00049112"/>
    </source>
</evidence>
<protein>
    <recommendedName>
        <fullName evidence="8">2-dehydro-3-deoxyphosphooctonate aldolase</fullName>
        <ecNumber evidence="8">2.5.1.55</ecNumber>
    </recommendedName>
    <alternativeName>
        <fullName evidence="8">3-deoxy-D-manno-octulosonic acid 8-phosphate synthase</fullName>
    </alternativeName>
    <alternativeName>
        <fullName evidence="8">KDO-8-phosphate synthase</fullName>
        <shortName evidence="8">KDO 8-P synthase</shortName>
        <shortName evidence="8">KDOPS</shortName>
    </alternativeName>
    <alternativeName>
        <fullName evidence="8">Phospho-2-dehydro-3-deoxyoctonate aldolase</fullName>
    </alternativeName>
</protein>
<organism evidence="10 11">
    <name type="scientific">Acidaminococcus intestini</name>
    <dbReference type="NCBI Taxonomy" id="187327"/>
    <lineage>
        <taxon>Bacteria</taxon>
        <taxon>Bacillati</taxon>
        <taxon>Bacillota</taxon>
        <taxon>Negativicutes</taxon>
        <taxon>Acidaminococcales</taxon>
        <taxon>Acidaminococcaceae</taxon>
        <taxon>Acidaminococcus</taxon>
    </lineage>
</organism>
<reference evidence="10" key="1">
    <citation type="submission" date="2021-02" db="EMBL/GenBank/DDBJ databases">
        <title>Infant gut strain persistence is associated with maternal origin, phylogeny, and functional potential including surface adhesion and iron acquisition.</title>
        <authorList>
            <person name="Lou Y.C."/>
        </authorList>
    </citation>
    <scope>NUCLEOTIDE SEQUENCE</scope>
    <source>
        <strain evidence="10">L3_106_000M1_dasL3_106_000M1_concoct_15</strain>
    </source>
</reference>
<dbReference type="Gene3D" id="3.20.20.70">
    <property type="entry name" value="Aldolase class I"/>
    <property type="match status" value="1"/>
</dbReference>
<dbReference type="NCBIfam" id="NF003543">
    <property type="entry name" value="PRK05198.1"/>
    <property type="match status" value="1"/>
</dbReference>
<evidence type="ECO:0000256" key="4">
    <source>
        <dbReference type="ARBA" id="ARBA00010499"/>
    </source>
</evidence>
<proteinExistence type="inferred from homology"/>
<comment type="catalytic activity">
    <reaction evidence="7 8">
        <text>D-arabinose 5-phosphate + phosphoenolpyruvate + H2O = 3-deoxy-alpha-D-manno-2-octulosonate-8-phosphate + phosphate</text>
        <dbReference type="Rhea" id="RHEA:14053"/>
        <dbReference type="ChEBI" id="CHEBI:15377"/>
        <dbReference type="ChEBI" id="CHEBI:43474"/>
        <dbReference type="ChEBI" id="CHEBI:57693"/>
        <dbReference type="ChEBI" id="CHEBI:58702"/>
        <dbReference type="ChEBI" id="CHEBI:85985"/>
        <dbReference type="EC" id="2.5.1.55"/>
    </reaction>
</comment>
<comment type="subcellular location">
    <subcellularLocation>
        <location evidence="1 8">Cytoplasm</location>
    </subcellularLocation>
</comment>
<comment type="similarity">
    <text evidence="4 8">Belongs to the KdsA family.</text>
</comment>
<dbReference type="AlphaFoldDB" id="A0A943I676"/>
<feature type="domain" description="DAHP synthetase I/KDSA" evidence="9">
    <location>
        <begin position="10"/>
        <end position="260"/>
    </location>
</feature>
<dbReference type="InterPro" id="IPR013785">
    <property type="entry name" value="Aldolase_TIM"/>
</dbReference>
<keyword evidence="6 8" id="KW-0808">Transferase</keyword>
<dbReference type="GO" id="GO:0008676">
    <property type="term" value="F:3-deoxy-8-phosphooctulonate synthase activity"/>
    <property type="evidence" value="ECO:0007669"/>
    <property type="project" value="UniProtKB-UniRule"/>
</dbReference>
<accession>A0A943I676</accession>